<feature type="compositionally biased region" description="Basic and acidic residues" evidence="1">
    <location>
        <begin position="549"/>
        <end position="561"/>
    </location>
</feature>
<feature type="compositionally biased region" description="Polar residues" evidence="1">
    <location>
        <begin position="635"/>
        <end position="647"/>
    </location>
</feature>
<feature type="transmembrane region" description="Helical" evidence="2">
    <location>
        <begin position="229"/>
        <end position="259"/>
    </location>
</feature>
<dbReference type="Proteomes" id="UP000748531">
    <property type="component" value="Unassembled WGS sequence"/>
</dbReference>
<feature type="compositionally biased region" description="Polar residues" evidence="1">
    <location>
        <begin position="562"/>
        <end position="571"/>
    </location>
</feature>
<evidence type="ECO:0000256" key="2">
    <source>
        <dbReference type="SAM" id="Phobius"/>
    </source>
</evidence>
<feature type="compositionally biased region" description="Low complexity" evidence="1">
    <location>
        <begin position="1345"/>
        <end position="1364"/>
    </location>
</feature>
<evidence type="ECO:0000313" key="3">
    <source>
        <dbReference type="EMBL" id="KAF5403546.1"/>
    </source>
</evidence>
<dbReference type="EMBL" id="LUCH01001161">
    <property type="protein sequence ID" value="KAF5403546.1"/>
    <property type="molecule type" value="Genomic_DNA"/>
</dbReference>
<feature type="compositionally biased region" description="Polar residues" evidence="1">
    <location>
        <begin position="1664"/>
        <end position="1674"/>
    </location>
</feature>
<reference evidence="3" key="1">
    <citation type="submission" date="2019-05" db="EMBL/GenBank/DDBJ databases">
        <title>Annotation for the trematode Paragonimus heterotremus.</title>
        <authorList>
            <person name="Choi Y.-J."/>
        </authorList>
    </citation>
    <scope>NUCLEOTIDE SEQUENCE</scope>
    <source>
        <strain evidence="3">LC</strain>
    </source>
</reference>
<feature type="compositionally biased region" description="Basic residues" evidence="1">
    <location>
        <begin position="1644"/>
        <end position="1661"/>
    </location>
</feature>
<feature type="region of interest" description="Disordered" evidence="1">
    <location>
        <begin position="635"/>
        <end position="694"/>
    </location>
</feature>
<keyword evidence="4" id="KW-1185">Reference proteome</keyword>
<feature type="region of interest" description="Disordered" evidence="1">
    <location>
        <begin position="955"/>
        <end position="986"/>
    </location>
</feature>
<evidence type="ECO:0000256" key="1">
    <source>
        <dbReference type="SAM" id="MobiDB-lite"/>
    </source>
</evidence>
<feature type="compositionally biased region" description="Low complexity" evidence="1">
    <location>
        <begin position="955"/>
        <end position="965"/>
    </location>
</feature>
<gene>
    <name evidence="3" type="ORF">PHET_02880</name>
</gene>
<feature type="region of interest" description="Disordered" evidence="1">
    <location>
        <begin position="532"/>
        <end position="582"/>
    </location>
</feature>
<accession>A0A8J4TKM7</accession>
<feature type="compositionally biased region" description="Basic and acidic residues" evidence="1">
    <location>
        <begin position="1626"/>
        <end position="1635"/>
    </location>
</feature>
<feature type="compositionally biased region" description="Pro residues" evidence="1">
    <location>
        <begin position="93"/>
        <end position="107"/>
    </location>
</feature>
<protein>
    <submittedName>
        <fullName evidence="3">Uncharacterized protein</fullName>
    </submittedName>
</protein>
<proteinExistence type="predicted"/>
<keyword evidence="2" id="KW-0472">Membrane</keyword>
<feature type="compositionally biased region" description="Polar residues" evidence="1">
    <location>
        <begin position="45"/>
        <end position="90"/>
    </location>
</feature>
<feature type="region of interest" description="Disordered" evidence="1">
    <location>
        <begin position="13"/>
        <end position="109"/>
    </location>
</feature>
<keyword evidence="2" id="KW-1133">Transmembrane helix</keyword>
<feature type="region of interest" description="Disordered" evidence="1">
    <location>
        <begin position="1309"/>
        <end position="1368"/>
    </location>
</feature>
<sequence length="1722" mass="187560">MSGDFVRPLIVSNASSLTTPTGSKMSYQPPGSGSVASLGAGHRATCSSDTLPSHSSGFKSTGVSPPIWLSTSSRPIGSGSHLMSPSTSRVATPPQPPPLPPPPPSPQLAPLKARLARSKSIAAQPYHHHHPPLGNVDRTFRKRWDVPNANSRRAAFWQGPSRSLREPLSEAVAGAQFDSDVRCDGFFQVIPKDDTKHSDNIDAVPLHLQPGVFSPIAHPRERNPITVCLANLVFLSFSVFVTSLFSTLVLPFCLLAYVIRRLGLWFANLFQRIHCCRCNRPQLRIQTFSPFASYLSRFVLVGQRTDDMCQCLYGGPDEQGRYTPQPLRPLTAAELRWLPRIECKPIVSPSHPHPLLCFSPSNSPLIVICLRFGAPGVQLTKLREVIANRLLNRYSTPSSLSSSPRGSSMSDRWVTDQARQRACSSIPPADALSRLTQCLTCLSTGYAWRECLAFRLEDHVIHVPAACLPQTDLRRPKLHRSSSSSEAFETKKTCQPQAVKVETVIESLSKIPLLLNRPLWQAYLLEQYQEVDDNEPSDADSAAESGGEEDTRSGRWPHSSDRGSLSVVTTRRQPKFGAGSVGTTASDIHGSSFVCRRSGSVGIGSLVIFRLHATVSDDAKALVHLLTNCLADMPSRTQSPQCTSSNPAVGDQVQVESEIASSGKRRWRGPVGDSERAAKGPKTSDANVSGGPDADPTNQCLFKASMYTSLSVAKCTTSTDASGPQVIDANAPLQHNPQVTQSTAPKQPVLATPNEPPNSSSVQASTSPPLFSPSFDDDDPEDSEASQWWYTFWSSSLATIATCCDLVRALLTGPAIILHKYFFTRADMGILAKVPSPSRLPSLSTSDSACQSDTDFELNRRVYRCTLLSLVKLSRVRQVTKASYSEIILSLLAGGLRAYHQTIGLKHPPDLLAFLSVEVPVLPGLQPASSQQLLDLQGCDASPCSGIARLWSSQQQQHQPPAQLPTHSRASTSIGNSTGRHNHPDSLVETGLIGNDHRMVALASPPSTVNSLCPGRHVLADICLPLNTEGMLPRLWETRQRLIELNKSVDPLCLAWARTVLYTLLPHPLVNWIETSLGSSAKASVSVTGVEVVSPFGGYSTGGAKDHDSSQMYQMPPTRRLAYMSLLASKSAEARCLRRRLRKRLPRGALVYPPRLGTSFRAIARHLTNANAGLVYISGSPVVRIDTWMPSPRLVGHLIPVETGVESSMSSSSDGGVKWVICRDLSVAFTTYAGQLSLTFSANAAMDYYPSLDLITHAMRIQLRKMCRLLAGRHVPTPTDRWLSRGSALEHQRTSASVAVNLSPSLNPTLVLHHDSSPKSPADSVQGKVRTANQTDLGPRKLTFPSPSSSPSLTTNSNGLSSPSHQPTYKPVEIEQLGKRGYVQARSGQITPVPMTPAYSQSKSTSSIWSDLAYASQFNQPTEQLQDRLRLVQQKLNDAANATHMSKNRLTEYELTSLRTEFCALLRELKQRCSLGLTPNQPDVNRSDTSDRQITDHVHVVASGQEGSLNVDTDTRGKRLDHVRKCSAERILPGVVKTRTVDSDNVNTCAVTLGGGDFDEDPDFYIDDCDEEEDEFDDGELMVETTSTQANATETRRSPLPSSAIMVPTDLQPSDKITSMLMLPQRSDRWPREMKTATSSDRLPRRKRRRTSVNSSGHRRSSSLLPANLTSLDLTPNRRGSLGASSGVQGAESLLVKLVKPKLTSALFSGPVDVKGSKQGRK</sequence>
<keyword evidence="2" id="KW-0812">Transmembrane</keyword>
<feature type="compositionally biased region" description="Polar residues" evidence="1">
    <location>
        <begin position="966"/>
        <end position="979"/>
    </location>
</feature>
<feature type="compositionally biased region" description="Polar residues" evidence="1">
    <location>
        <begin position="757"/>
        <end position="766"/>
    </location>
</feature>
<feature type="region of interest" description="Disordered" evidence="1">
    <location>
        <begin position="1589"/>
        <end position="1690"/>
    </location>
</feature>
<comment type="caution">
    <text evidence="3">The sequence shown here is derived from an EMBL/GenBank/DDBJ whole genome shotgun (WGS) entry which is preliminary data.</text>
</comment>
<organism evidence="3 4">
    <name type="scientific">Paragonimus heterotremus</name>
    <dbReference type="NCBI Taxonomy" id="100268"/>
    <lineage>
        <taxon>Eukaryota</taxon>
        <taxon>Metazoa</taxon>
        <taxon>Spiralia</taxon>
        <taxon>Lophotrochozoa</taxon>
        <taxon>Platyhelminthes</taxon>
        <taxon>Trematoda</taxon>
        <taxon>Digenea</taxon>
        <taxon>Plagiorchiida</taxon>
        <taxon>Troglotremata</taxon>
        <taxon>Troglotrematidae</taxon>
        <taxon>Paragonimus</taxon>
    </lineage>
</organism>
<evidence type="ECO:0000313" key="4">
    <source>
        <dbReference type="Proteomes" id="UP000748531"/>
    </source>
</evidence>
<name>A0A8J4TKM7_9TREM</name>
<feature type="compositionally biased region" description="Polar residues" evidence="1">
    <location>
        <begin position="736"/>
        <end position="745"/>
    </location>
</feature>
<dbReference type="OrthoDB" id="619536at2759"/>
<feature type="compositionally biased region" description="Polar residues" evidence="1">
    <location>
        <begin position="13"/>
        <end position="35"/>
    </location>
</feature>
<feature type="region of interest" description="Disordered" evidence="1">
    <location>
        <begin position="736"/>
        <end position="782"/>
    </location>
</feature>